<dbReference type="GO" id="GO:0006355">
    <property type="term" value="P:regulation of DNA-templated transcription"/>
    <property type="evidence" value="ECO:0007669"/>
    <property type="project" value="InterPro"/>
</dbReference>
<dbReference type="GO" id="GO:0000156">
    <property type="term" value="F:phosphorelay response regulator activity"/>
    <property type="evidence" value="ECO:0007669"/>
    <property type="project" value="TreeGrafter"/>
</dbReference>
<dbReference type="PANTHER" id="PTHR48111">
    <property type="entry name" value="REGULATOR OF RPOS"/>
    <property type="match status" value="1"/>
</dbReference>
<evidence type="ECO:0000256" key="1">
    <source>
        <dbReference type="ARBA" id="ARBA00022553"/>
    </source>
</evidence>
<dbReference type="SMART" id="SM00448">
    <property type="entry name" value="REC"/>
    <property type="match status" value="1"/>
</dbReference>
<dbReference type="InterPro" id="IPR011006">
    <property type="entry name" value="CheY-like_superfamily"/>
</dbReference>
<dbReference type="PROSITE" id="PS51755">
    <property type="entry name" value="OMPR_PHOB"/>
    <property type="match status" value="1"/>
</dbReference>
<dbReference type="InterPro" id="IPR016032">
    <property type="entry name" value="Sig_transdc_resp-reg_C-effctor"/>
</dbReference>
<gene>
    <name evidence="8" type="ORF">IAC32_05860</name>
</gene>
<dbReference type="InterPro" id="IPR036388">
    <property type="entry name" value="WH-like_DNA-bd_sf"/>
</dbReference>
<dbReference type="Gene3D" id="6.10.250.690">
    <property type="match status" value="1"/>
</dbReference>
<dbReference type="PROSITE" id="PS50110">
    <property type="entry name" value="RESPONSE_REGULATORY"/>
    <property type="match status" value="1"/>
</dbReference>
<evidence type="ECO:0000256" key="2">
    <source>
        <dbReference type="ARBA" id="ARBA00023012"/>
    </source>
</evidence>
<keyword evidence="2" id="KW-0902">Two-component regulatory system</keyword>
<dbReference type="PANTHER" id="PTHR48111:SF40">
    <property type="entry name" value="PHOSPHATE REGULON TRANSCRIPTIONAL REGULATORY PROTEIN PHOB"/>
    <property type="match status" value="1"/>
</dbReference>
<dbReference type="Pfam" id="PF00486">
    <property type="entry name" value="Trans_reg_C"/>
    <property type="match status" value="1"/>
</dbReference>
<name>A0A9D9EIJ2_9BACT</name>
<evidence type="ECO:0000256" key="5">
    <source>
        <dbReference type="PROSITE-ProRule" id="PRU01091"/>
    </source>
</evidence>
<reference evidence="8" key="2">
    <citation type="journal article" date="2021" name="PeerJ">
        <title>Extensive microbial diversity within the chicken gut microbiome revealed by metagenomics and culture.</title>
        <authorList>
            <person name="Gilroy R."/>
            <person name="Ravi A."/>
            <person name="Getino M."/>
            <person name="Pursley I."/>
            <person name="Horton D.L."/>
            <person name="Alikhan N.F."/>
            <person name="Baker D."/>
            <person name="Gharbi K."/>
            <person name="Hall N."/>
            <person name="Watson M."/>
            <person name="Adriaenssens E.M."/>
            <person name="Foster-Nyarko E."/>
            <person name="Jarju S."/>
            <person name="Secka A."/>
            <person name="Antonio M."/>
            <person name="Oren A."/>
            <person name="Chaudhuri R.R."/>
            <person name="La Ragione R."/>
            <person name="Hildebrand F."/>
            <person name="Pallen M.J."/>
        </authorList>
    </citation>
    <scope>NUCLEOTIDE SEQUENCE</scope>
    <source>
        <strain evidence="8">D3-1215</strain>
    </source>
</reference>
<evidence type="ECO:0000313" key="8">
    <source>
        <dbReference type="EMBL" id="MBO8447251.1"/>
    </source>
</evidence>
<dbReference type="InterPro" id="IPR039420">
    <property type="entry name" value="WalR-like"/>
</dbReference>
<proteinExistence type="predicted"/>
<comment type="caution">
    <text evidence="8">The sequence shown here is derived from an EMBL/GenBank/DDBJ whole genome shotgun (WGS) entry which is preliminary data.</text>
</comment>
<accession>A0A9D9EIJ2</accession>
<sequence>MSERILVVDDEEDLCEIIQYGLEKAGFIVDVAYSAEEVMKMNLNLYSLFLLDVMMGEISGFKLGAYLKKNESTKNIPIIFITAKDTENDKLMGFSIGADDYVSKPFSINEVVARVKAVLKRTTPVLKQTLLNKAMGILEEKPAEEAGQYKRVSYEDLCLNLHNKTAFIGDKEIQLTKKEFELLALFLSKPDTIFSREQLLADVWKGESYVLDRTIDVNITRLRKKIVPYDRHIVTRQGYGYYFSTSSHLS</sequence>
<evidence type="ECO:0000256" key="3">
    <source>
        <dbReference type="ARBA" id="ARBA00023125"/>
    </source>
</evidence>
<dbReference type="CDD" id="cd00383">
    <property type="entry name" value="trans_reg_C"/>
    <property type="match status" value="1"/>
</dbReference>
<dbReference type="Proteomes" id="UP000823637">
    <property type="component" value="Unassembled WGS sequence"/>
</dbReference>
<evidence type="ECO:0000256" key="4">
    <source>
        <dbReference type="PROSITE-ProRule" id="PRU00169"/>
    </source>
</evidence>
<evidence type="ECO:0000259" key="7">
    <source>
        <dbReference type="PROSITE" id="PS51755"/>
    </source>
</evidence>
<dbReference type="InterPro" id="IPR001867">
    <property type="entry name" value="OmpR/PhoB-type_DNA-bd"/>
</dbReference>
<feature type="modified residue" description="4-aspartylphosphate" evidence="4">
    <location>
        <position position="52"/>
    </location>
</feature>
<feature type="DNA-binding region" description="OmpR/PhoB-type" evidence="5">
    <location>
        <begin position="149"/>
        <end position="245"/>
    </location>
</feature>
<dbReference type="Gene3D" id="1.10.10.10">
    <property type="entry name" value="Winged helix-like DNA-binding domain superfamily/Winged helix DNA-binding domain"/>
    <property type="match status" value="1"/>
</dbReference>
<dbReference type="Gene3D" id="3.40.50.2300">
    <property type="match status" value="1"/>
</dbReference>
<organism evidence="8 9">
    <name type="scientific">Candidatus Enterocola intestinipullorum</name>
    <dbReference type="NCBI Taxonomy" id="2840783"/>
    <lineage>
        <taxon>Bacteria</taxon>
        <taxon>Pseudomonadati</taxon>
        <taxon>Bacteroidota</taxon>
        <taxon>Bacteroidia</taxon>
        <taxon>Bacteroidales</taxon>
        <taxon>Candidatus Enterocola</taxon>
    </lineage>
</organism>
<dbReference type="SUPFAM" id="SSF52172">
    <property type="entry name" value="CheY-like"/>
    <property type="match status" value="1"/>
</dbReference>
<feature type="domain" description="OmpR/PhoB-type" evidence="7">
    <location>
        <begin position="149"/>
        <end position="245"/>
    </location>
</feature>
<dbReference type="GO" id="GO:0032993">
    <property type="term" value="C:protein-DNA complex"/>
    <property type="evidence" value="ECO:0007669"/>
    <property type="project" value="TreeGrafter"/>
</dbReference>
<dbReference type="SMART" id="SM00862">
    <property type="entry name" value="Trans_reg_C"/>
    <property type="match status" value="1"/>
</dbReference>
<feature type="domain" description="Response regulatory" evidence="6">
    <location>
        <begin position="4"/>
        <end position="119"/>
    </location>
</feature>
<evidence type="ECO:0000259" key="6">
    <source>
        <dbReference type="PROSITE" id="PS50110"/>
    </source>
</evidence>
<keyword evidence="1 4" id="KW-0597">Phosphoprotein</keyword>
<dbReference type="SUPFAM" id="SSF46894">
    <property type="entry name" value="C-terminal effector domain of the bipartite response regulators"/>
    <property type="match status" value="1"/>
</dbReference>
<protein>
    <submittedName>
        <fullName evidence="8">Response regulator transcription factor</fullName>
    </submittedName>
</protein>
<dbReference type="Pfam" id="PF00072">
    <property type="entry name" value="Response_reg"/>
    <property type="match status" value="1"/>
</dbReference>
<dbReference type="GO" id="GO:0000976">
    <property type="term" value="F:transcription cis-regulatory region binding"/>
    <property type="evidence" value="ECO:0007669"/>
    <property type="project" value="TreeGrafter"/>
</dbReference>
<dbReference type="GO" id="GO:0005829">
    <property type="term" value="C:cytosol"/>
    <property type="evidence" value="ECO:0007669"/>
    <property type="project" value="TreeGrafter"/>
</dbReference>
<keyword evidence="3 5" id="KW-0238">DNA-binding</keyword>
<evidence type="ECO:0000313" key="9">
    <source>
        <dbReference type="Proteomes" id="UP000823637"/>
    </source>
</evidence>
<reference evidence="8" key="1">
    <citation type="submission" date="2020-10" db="EMBL/GenBank/DDBJ databases">
        <authorList>
            <person name="Gilroy R."/>
        </authorList>
    </citation>
    <scope>NUCLEOTIDE SEQUENCE</scope>
    <source>
        <strain evidence="8">D3-1215</strain>
    </source>
</reference>
<dbReference type="AlphaFoldDB" id="A0A9D9EIJ2"/>
<dbReference type="EMBL" id="JADIMR010000088">
    <property type="protein sequence ID" value="MBO8447251.1"/>
    <property type="molecule type" value="Genomic_DNA"/>
</dbReference>
<dbReference type="InterPro" id="IPR001789">
    <property type="entry name" value="Sig_transdc_resp-reg_receiver"/>
</dbReference>